<evidence type="ECO:0000313" key="5">
    <source>
        <dbReference type="Proteomes" id="UP000286270"/>
    </source>
</evidence>
<dbReference type="RefSeq" id="WP_122130347.1">
    <property type="nucleotide sequence ID" value="NZ_CP119603.1"/>
</dbReference>
<comment type="caution">
    <text evidence="2">The sequence shown here is derived from an EMBL/GenBank/DDBJ whole genome shotgun (WGS) entry which is preliminary data.</text>
</comment>
<dbReference type="EMBL" id="QSDG01000004">
    <property type="protein sequence ID" value="RGY70303.1"/>
    <property type="molecule type" value="Genomic_DNA"/>
</dbReference>
<dbReference type="GO" id="GO:0009100">
    <property type="term" value="P:glycoprotein metabolic process"/>
    <property type="evidence" value="ECO:0007669"/>
    <property type="project" value="UniProtKB-ARBA"/>
</dbReference>
<dbReference type="PANTHER" id="PTHR43404">
    <property type="entry name" value="LIPOPOLYSACCHARIDE CHOLINEPHOSPHOTRANSFERASE LICD"/>
    <property type="match status" value="1"/>
</dbReference>
<dbReference type="InterPro" id="IPR052942">
    <property type="entry name" value="LPS_cholinephosphotransferase"/>
</dbReference>
<evidence type="ECO:0000259" key="1">
    <source>
        <dbReference type="Pfam" id="PF04991"/>
    </source>
</evidence>
<dbReference type="Proteomes" id="UP000284614">
    <property type="component" value="Unassembled WGS sequence"/>
</dbReference>
<dbReference type="Proteomes" id="UP000286270">
    <property type="component" value="Unassembled WGS sequence"/>
</dbReference>
<dbReference type="AlphaFoldDB" id="A0A412YA60"/>
<evidence type="ECO:0000313" key="4">
    <source>
        <dbReference type="Proteomes" id="UP000284614"/>
    </source>
</evidence>
<dbReference type="InterPro" id="IPR007074">
    <property type="entry name" value="LicD/FKTN/FKRP_NTP_transf"/>
</dbReference>
<evidence type="ECO:0000313" key="3">
    <source>
        <dbReference type="EMBL" id="RGY70303.1"/>
    </source>
</evidence>
<sequence>MRKLLNILRSRLRRYQQKKYEKSLTESLSVNGINIFEKFHLAMESVQCDYWLAFGTLLGAIRDNNFISYDTDIDVGVSIDTDFDKVESALRQFGFKKMRKIELYTTGNCQERGFELTFIQDNILIDIFVFDKIPGTNRIYTHTCLWDNDHFQYLSTVLRVITPFTGISKYNFLGIDVNVPSNYDEYLKAYYGEEYNKPDSNWTPRMSPAVEVVKDAIGILIPY</sequence>
<dbReference type="PANTHER" id="PTHR43404:SF1">
    <property type="entry name" value="MNN4P"/>
    <property type="match status" value="1"/>
</dbReference>
<gene>
    <name evidence="2" type="ORF">DWW08_10370</name>
    <name evidence="3" type="ORF">DXA27_06525</name>
</gene>
<evidence type="ECO:0000313" key="2">
    <source>
        <dbReference type="EMBL" id="RGV54367.1"/>
    </source>
</evidence>
<feature type="domain" description="LicD/FKTN/FKRP nucleotidyltransferase" evidence="1">
    <location>
        <begin position="49"/>
        <end position="139"/>
    </location>
</feature>
<proteinExistence type="predicted"/>
<dbReference type="Pfam" id="PF04991">
    <property type="entry name" value="LicD"/>
    <property type="match status" value="1"/>
</dbReference>
<name>A0A412YA60_BACFG</name>
<accession>A0A412YA60</accession>
<dbReference type="EMBL" id="QRZH01000007">
    <property type="protein sequence ID" value="RGV54367.1"/>
    <property type="molecule type" value="Genomic_DNA"/>
</dbReference>
<organism evidence="2 5">
    <name type="scientific">Bacteroides fragilis</name>
    <dbReference type="NCBI Taxonomy" id="817"/>
    <lineage>
        <taxon>Bacteria</taxon>
        <taxon>Pseudomonadati</taxon>
        <taxon>Bacteroidota</taxon>
        <taxon>Bacteroidia</taxon>
        <taxon>Bacteroidales</taxon>
        <taxon>Bacteroidaceae</taxon>
        <taxon>Bacteroides</taxon>
    </lineage>
</organism>
<protein>
    <recommendedName>
        <fullName evidence="1">LicD/FKTN/FKRP nucleotidyltransferase domain-containing protein</fullName>
    </recommendedName>
</protein>
<reference evidence="4 5" key="1">
    <citation type="submission" date="2018-08" db="EMBL/GenBank/DDBJ databases">
        <title>A genome reference for cultivated species of the human gut microbiota.</title>
        <authorList>
            <person name="Zou Y."/>
            <person name="Xue W."/>
            <person name="Luo G."/>
        </authorList>
    </citation>
    <scope>NUCLEOTIDE SEQUENCE [LARGE SCALE GENOMIC DNA]</scope>
    <source>
        <strain evidence="2 5">AF14-26</strain>
        <strain evidence="3 4">OF01-1</strain>
    </source>
</reference>